<dbReference type="Proteomes" id="UP000014020">
    <property type="component" value="Unassembled WGS sequence"/>
</dbReference>
<reference evidence="2" key="1">
    <citation type="submission" date="2012-12" db="EMBL/GenBank/DDBJ databases">
        <title>The genome sequence of Bacillus cereus VD146.</title>
        <authorList>
            <consortium name="The Broad Institute Genome Sequencing Platform"/>
            <consortium name="The Broad Institute Genome Sequencing Center for Infectious Disease"/>
            <person name="Feldgarden M."/>
            <person name="Van der Auwera G.A."/>
            <person name="Mahillon J."/>
            <person name="Duprez V."/>
            <person name="Timmery S."/>
            <person name="Mattelet C."/>
            <person name="Dierick K."/>
            <person name="Sun M."/>
            <person name="Yu Z."/>
            <person name="Zhu L."/>
            <person name="Hu X."/>
            <person name="Shank E.B."/>
            <person name="Swiecicka I."/>
            <person name="Hansen B.M."/>
            <person name="Andrup L."/>
            <person name="Walker B."/>
            <person name="Young S.K."/>
            <person name="Zeng Q."/>
            <person name="Gargeya S."/>
            <person name="Fitzgerald M."/>
            <person name="Haas B."/>
            <person name="Abouelleil A."/>
            <person name="Alvarado L."/>
            <person name="Arachchi H.M."/>
            <person name="Berlin A.M."/>
            <person name="Chapman S.B."/>
            <person name="Dewar J."/>
            <person name="Goldberg J."/>
            <person name="Griggs A."/>
            <person name="Gujja S."/>
            <person name="Hansen M."/>
            <person name="Howarth C."/>
            <person name="Imamovic A."/>
            <person name="Larimer J."/>
            <person name="McCowan C."/>
            <person name="Murphy C."/>
            <person name="Neiman D."/>
            <person name="Pearson M."/>
            <person name="Priest M."/>
            <person name="Roberts A."/>
            <person name="Saif S."/>
            <person name="Shea T."/>
            <person name="Sisk P."/>
            <person name="Sykes S."/>
            <person name="Wortman J."/>
            <person name="Nusbaum C."/>
            <person name="Birren B."/>
        </authorList>
    </citation>
    <scope>NUCLEOTIDE SEQUENCE [LARGE SCALE GENOMIC DNA]</scope>
    <source>
        <strain evidence="2">VD146</strain>
    </source>
</reference>
<organism evidence="1 2">
    <name type="scientific">Bacillus cereus (strain VD146)</name>
    <dbReference type="NCBI Taxonomy" id="1053236"/>
    <lineage>
        <taxon>Bacteria</taxon>
        <taxon>Bacillati</taxon>
        <taxon>Bacillota</taxon>
        <taxon>Bacilli</taxon>
        <taxon>Bacillales</taxon>
        <taxon>Bacillaceae</taxon>
        <taxon>Bacillus</taxon>
        <taxon>Bacillus cereus group</taxon>
    </lineage>
</organism>
<evidence type="ECO:0000313" key="1">
    <source>
        <dbReference type="EMBL" id="EOP46641.1"/>
    </source>
</evidence>
<evidence type="ECO:0000313" key="2">
    <source>
        <dbReference type="Proteomes" id="UP000014020"/>
    </source>
</evidence>
<accession>R8NJC8</accession>
<sequence>MGTNTEESEEQTDAEFTVLLSYKLFENRIPKRISTP</sequence>
<proteinExistence type="predicted"/>
<gene>
    <name evidence="1" type="ORF">IK1_06050</name>
</gene>
<name>R8NJC8_BACCX</name>
<dbReference type="HOGENOM" id="CLU_3354369_0_0_9"/>
<dbReference type="EMBL" id="AHFE01000014">
    <property type="protein sequence ID" value="EOP46641.1"/>
    <property type="molecule type" value="Genomic_DNA"/>
</dbReference>
<comment type="caution">
    <text evidence="1">The sequence shown here is derived from an EMBL/GenBank/DDBJ whole genome shotgun (WGS) entry which is preliminary data.</text>
</comment>
<dbReference type="AlphaFoldDB" id="R8NJC8"/>
<protein>
    <submittedName>
        <fullName evidence="1">Uncharacterized protein</fullName>
    </submittedName>
</protein>